<comment type="caution">
    <text evidence="2">The sequence shown here is derived from an EMBL/GenBank/DDBJ whole genome shotgun (WGS) entry which is preliminary data.</text>
</comment>
<dbReference type="PATRIC" id="fig|1217656.3.peg.2171"/>
<dbReference type="InterPro" id="IPR035069">
    <property type="entry name" value="TTHA1013/TTHA0281-like"/>
</dbReference>
<dbReference type="Proteomes" id="UP000013148">
    <property type="component" value="Unassembled WGS sequence"/>
</dbReference>
<dbReference type="InterPro" id="IPR015066">
    <property type="entry name" value="DUF1902"/>
</dbReference>
<dbReference type="RefSeq" id="WP_004820035.1">
    <property type="nucleotide sequence ID" value="NZ_KB849456.1"/>
</dbReference>
<dbReference type="EMBL" id="APPJ01000010">
    <property type="protein sequence ID" value="ENV17504.1"/>
    <property type="molecule type" value="Genomic_DNA"/>
</dbReference>
<dbReference type="HOGENOM" id="CLU_1850815_0_0_6"/>
<accession>N8Y899</accession>
<gene>
    <name evidence="2" type="ORF">F964_02219</name>
</gene>
<protein>
    <recommendedName>
        <fullName evidence="1">DUF1902 domain-containing protein</fullName>
    </recommendedName>
</protein>
<organism evidence="2 3">
    <name type="scientific">Acinetobacter guillouiae NIPH 991</name>
    <dbReference type="NCBI Taxonomy" id="1217656"/>
    <lineage>
        <taxon>Bacteria</taxon>
        <taxon>Pseudomonadati</taxon>
        <taxon>Pseudomonadota</taxon>
        <taxon>Gammaproteobacteria</taxon>
        <taxon>Moraxellales</taxon>
        <taxon>Moraxellaceae</taxon>
        <taxon>Acinetobacter</taxon>
    </lineage>
</organism>
<feature type="domain" description="DUF1902" evidence="1">
    <location>
        <begin position="71"/>
        <end position="129"/>
    </location>
</feature>
<dbReference type="SUPFAM" id="SSF143100">
    <property type="entry name" value="TTHA1013/TTHA0281-like"/>
    <property type="match status" value="1"/>
</dbReference>
<evidence type="ECO:0000313" key="3">
    <source>
        <dbReference type="Proteomes" id="UP000013148"/>
    </source>
</evidence>
<name>N8Y899_ACIGI</name>
<keyword evidence="3" id="KW-1185">Reference proteome</keyword>
<reference evidence="2 3" key="1">
    <citation type="submission" date="2013-02" db="EMBL/GenBank/DDBJ databases">
        <title>The Genome Sequence of Acinetobacter guillouiae NIPH 991.</title>
        <authorList>
            <consortium name="The Broad Institute Genome Sequencing Platform"/>
            <consortium name="The Broad Institute Genome Sequencing Center for Infectious Disease"/>
            <person name="Cerqueira G."/>
            <person name="Feldgarden M."/>
            <person name="Courvalin P."/>
            <person name="Perichon B."/>
            <person name="Grillot-Courvalin C."/>
            <person name="Clermont D."/>
            <person name="Rocha E."/>
            <person name="Yoon E.-J."/>
            <person name="Nemec A."/>
            <person name="Walker B."/>
            <person name="Young S.K."/>
            <person name="Zeng Q."/>
            <person name="Gargeya S."/>
            <person name="Fitzgerald M."/>
            <person name="Haas B."/>
            <person name="Abouelleil A."/>
            <person name="Alvarado L."/>
            <person name="Arachchi H.M."/>
            <person name="Berlin A.M."/>
            <person name="Chapman S.B."/>
            <person name="Dewar J."/>
            <person name="Goldberg J."/>
            <person name="Griggs A."/>
            <person name="Gujja S."/>
            <person name="Hansen M."/>
            <person name="Howarth C."/>
            <person name="Imamovic A."/>
            <person name="Larimer J."/>
            <person name="McCowan C."/>
            <person name="Murphy C."/>
            <person name="Neiman D."/>
            <person name="Pearson M."/>
            <person name="Priest M."/>
            <person name="Roberts A."/>
            <person name="Saif S."/>
            <person name="Shea T."/>
            <person name="Sisk P."/>
            <person name="Sykes S."/>
            <person name="Wortman J."/>
            <person name="Nusbaum C."/>
            <person name="Birren B."/>
        </authorList>
    </citation>
    <scope>NUCLEOTIDE SEQUENCE [LARGE SCALE GENOMIC DNA]</scope>
    <source>
        <strain evidence="2 3">NIPH 991</strain>
    </source>
</reference>
<dbReference type="AlphaFoldDB" id="N8Y899"/>
<proteinExistence type="predicted"/>
<evidence type="ECO:0000259" key="1">
    <source>
        <dbReference type="Pfam" id="PF08972"/>
    </source>
</evidence>
<evidence type="ECO:0000313" key="2">
    <source>
        <dbReference type="EMBL" id="ENV17504.1"/>
    </source>
</evidence>
<dbReference type="Gene3D" id="3.30.2390.10">
    <property type="entry name" value="TTHA1013-like"/>
    <property type="match status" value="1"/>
</dbReference>
<dbReference type="eggNOG" id="ENOG5033M5I">
    <property type="taxonomic scope" value="Bacteria"/>
</dbReference>
<sequence>MSKSKVRHVEGKKAAIGENADVKIRYRRNKNRFSTALSLALQAEKLSKSFHAERAMLKAVTCKDLFSNSFDVNVLFDDEAKVWVAQCDSLSLVTESKTFEELISNVKLLAAELIELNDISVDSNKFTLNYKITESVVL</sequence>
<dbReference type="Pfam" id="PF08972">
    <property type="entry name" value="DUF1902"/>
    <property type="match status" value="1"/>
</dbReference>